<feature type="transmembrane region" description="Helical" evidence="2">
    <location>
        <begin position="140"/>
        <end position="160"/>
    </location>
</feature>
<accession>A0ABD2M7W3</accession>
<evidence type="ECO:0000313" key="4">
    <source>
        <dbReference type="Proteomes" id="UP001620626"/>
    </source>
</evidence>
<name>A0ABD2M7W3_9BILA</name>
<evidence type="ECO:0000256" key="2">
    <source>
        <dbReference type="SAM" id="Phobius"/>
    </source>
</evidence>
<feature type="compositionally biased region" description="Basic and acidic residues" evidence="1">
    <location>
        <begin position="13"/>
        <end position="23"/>
    </location>
</feature>
<keyword evidence="4" id="KW-1185">Reference proteome</keyword>
<proteinExistence type="predicted"/>
<reference evidence="3 4" key="1">
    <citation type="submission" date="2024-10" db="EMBL/GenBank/DDBJ databases">
        <authorList>
            <person name="Kim D."/>
        </authorList>
    </citation>
    <scope>NUCLEOTIDE SEQUENCE [LARGE SCALE GENOMIC DNA]</scope>
    <source>
        <strain evidence="3">BH-2024</strain>
    </source>
</reference>
<dbReference type="AlphaFoldDB" id="A0ABD2M7W3"/>
<keyword evidence="2" id="KW-1133">Transmembrane helix</keyword>
<feature type="transmembrane region" description="Helical" evidence="2">
    <location>
        <begin position="117"/>
        <end position="134"/>
    </location>
</feature>
<dbReference type="EMBL" id="JBICBT010000133">
    <property type="protein sequence ID" value="KAL3122484.1"/>
    <property type="molecule type" value="Genomic_DNA"/>
</dbReference>
<gene>
    <name evidence="3" type="ORF">niasHT_003020</name>
</gene>
<organism evidence="3 4">
    <name type="scientific">Heterodera trifolii</name>
    <dbReference type="NCBI Taxonomy" id="157864"/>
    <lineage>
        <taxon>Eukaryota</taxon>
        <taxon>Metazoa</taxon>
        <taxon>Ecdysozoa</taxon>
        <taxon>Nematoda</taxon>
        <taxon>Chromadorea</taxon>
        <taxon>Rhabditida</taxon>
        <taxon>Tylenchina</taxon>
        <taxon>Tylenchomorpha</taxon>
        <taxon>Tylenchoidea</taxon>
        <taxon>Heteroderidae</taxon>
        <taxon>Heteroderinae</taxon>
        <taxon>Heterodera</taxon>
    </lineage>
</organism>
<evidence type="ECO:0000256" key="1">
    <source>
        <dbReference type="SAM" id="MobiDB-lite"/>
    </source>
</evidence>
<sequence length="163" mass="19206">MKNGQNILKRMKQKEEKNEHDGKKQLQEFKEFAKKFRMEFLEISKNSTTVNELMDKELLKPSDLFEFVLNKLELAHFANETKLGHLTGANGGAAKQLSADAKKVSHRRQKRRGRDPIPFPLLIIAFFVFAYYTYFQISPILFFFVFFLLVYCRTPMILFFKNP</sequence>
<comment type="caution">
    <text evidence="3">The sequence shown here is derived from an EMBL/GenBank/DDBJ whole genome shotgun (WGS) entry which is preliminary data.</text>
</comment>
<evidence type="ECO:0000313" key="3">
    <source>
        <dbReference type="EMBL" id="KAL3122484.1"/>
    </source>
</evidence>
<protein>
    <submittedName>
        <fullName evidence="3">Uncharacterized protein</fullName>
    </submittedName>
</protein>
<dbReference type="Proteomes" id="UP001620626">
    <property type="component" value="Unassembled WGS sequence"/>
</dbReference>
<keyword evidence="2" id="KW-0472">Membrane</keyword>
<keyword evidence="2" id="KW-0812">Transmembrane</keyword>
<feature type="region of interest" description="Disordered" evidence="1">
    <location>
        <begin position="1"/>
        <end position="23"/>
    </location>
</feature>